<evidence type="ECO:0000313" key="3">
    <source>
        <dbReference type="Proteomes" id="UP000053820"/>
    </source>
</evidence>
<name>A0A0C9W251_9AGAM</name>
<gene>
    <name evidence="2" type="ORF">HYDPIDRAFT_39686</name>
</gene>
<evidence type="ECO:0000259" key="1">
    <source>
        <dbReference type="PROSITE" id="PS50181"/>
    </source>
</evidence>
<keyword evidence="3" id="KW-1185">Reference proteome</keyword>
<proteinExistence type="predicted"/>
<dbReference type="EMBL" id="KN839844">
    <property type="protein sequence ID" value="KIJ65040.1"/>
    <property type="molecule type" value="Genomic_DNA"/>
</dbReference>
<dbReference type="Proteomes" id="UP000053820">
    <property type="component" value="Unassembled WGS sequence"/>
</dbReference>
<feature type="domain" description="F-box" evidence="1">
    <location>
        <begin position="8"/>
        <end position="57"/>
    </location>
</feature>
<dbReference type="SUPFAM" id="SSF81383">
    <property type="entry name" value="F-box domain"/>
    <property type="match status" value="1"/>
</dbReference>
<evidence type="ECO:0000313" key="2">
    <source>
        <dbReference type="EMBL" id="KIJ65040.1"/>
    </source>
</evidence>
<reference evidence="2 3" key="1">
    <citation type="submission" date="2014-04" db="EMBL/GenBank/DDBJ databases">
        <title>Evolutionary Origins and Diversification of the Mycorrhizal Mutualists.</title>
        <authorList>
            <consortium name="DOE Joint Genome Institute"/>
            <consortium name="Mycorrhizal Genomics Consortium"/>
            <person name="Kohler A."/>
            <person name="Kuo A."/>
            <person name="Nagy L.G."/>
            <person name="Floudas D."/>
            <person name="Copeland A."/>
            <person name="Barry K.W."/>
            <person name="Cichocki N."/>
            <person name="Veneault-Fourrey C."/>
            <person name="LaButti K."/>
            <person name="Lindquist E.A."/>
            <person name="Lipzen A."/>
            <person name="Lundell T."/>
            <person name="Morin E."/>
            <person name="Murat C."/>
            <person name="Riley R."/>
            <person name="Ohm R."/>
            <person name="Sun H."/>
            <person name="Tunlid A."/>
            <person name="Henrissat B."/>
            <person name="Grigoriev I.V."/>
            <person name="Hibbett D.S."/>
            <person name="Martin F."/>
        </authorList>
    </citation>
    <scope>NUCLEOTIDE SEQUENCE [LARGE SCALE GENOMIC DNA]</scope>
    <source>
        <strain evidence="2 3">MD-312</strain>
    </source>
</reference>
<dbReference type="InterPro" id="IPR001810">
    <property type="entry name" value="F-box_dom"/>
</dbReference>
<sequence>MSPPNETTSVFDRLPNELLLEFFTYVPLQTLIHSRGVCSKWRSLTMLSDLLPMRRRLLDLYLSVIESSVFLATRQETLSKLQTFDREQYIRNLGGSLPQFVLPEEFEFYIREWPLKAAVAWPCFKDILDHYRARNLLHPNRFADDEDVYEYDENSVVTSFRVIALELWMVDSRRYHFLVCDKTKDSPGRIHFGKVYSSHSGMYLNQGPIAGSWIEWLEQRVKEGERQTWV</sequence>
<protein>
    <recommendedName>
        <fullName evidence="1">F-box domain-containing protein</fullName>
    </recommendedName>
</protein>
<dbReference type="OrthoDB" id="2788844at2759"/>
<dbReference type="AlphaFoldDB" id="A0A0C9W251"/>
<organism evidence="2 3">
    <name type="scientific">Hydnomerulius pinastri MD-312</name>
    <dbReference type="NCBI Taxonomy" id="994086"/>
    <lineage>
        <taxon>Eukaryota</taxon>
        <taxon>Fungi</taxon>
        <taxon>Dikarya</taxon>
        <taxon>Basidiomycota</taxon>
        <taxon>Agaricomycotina</taxon>
        <taxon>Agaricomycetes</taxon>
        <taxon>Agaricomycetidae</taxon>
        <taxon>Boletales</taxon>
        <taxon>Boletales incertae sedis</taxon>
        <taxon>Leucogyrophana</taxon>
    </lineage>
</organism>
<dbReference type="Pfam" id="PF12937">
    <property type="entry name" value="F-box-like"/>
    <property type="match status" value="1"/>
</dbReference>
<accession>A0A0C9W251</accession>
<dbReference type="HOGENOM" id="CLU_1204916_0_0_1"/>
<dbReference type="Gene3D" id="1.20.1280.50">
    <property type="match status" value="1"/>
</dbReference>
<dbReference type="PROSITE" id="PS50181">
    <property type="entry name" value="FBOX"/>
    <property type="match status" value="1"/>
</dbReference>
<dbReference type="InterPro" id="IPR036047">
    <property type="entry name" value="F-box-like_dom_sf"/>
</dbReference>